<feature type="compositionally biased region" description="Polar residues" evidence="2">
    <location>
        <begin position="907"/>
        <end position="919"/>
    </location>
</feature>
<dbReference type="Pfam" id="PF00076">
    <property type="entry name" value="RRM_1"/>
    <property type="match status" value="1"/>
</dbReference>
<sequence>MWSSRGLGNLNAMSSDRNLMNNNNSAIGIETRPSDSSSGHNHQTSSFTQGNDNTQYSSDEQQRLARVKAQKEEIQFLREKITFASVKERQLLNEKYTLEKKFSELRLALDEKQTEAIESAANELARRKGVLDENLKLAHELKVAEDERYIFMSSLVGLLAEYGILPRVTNAAALSDSIKHLHDQMQEKIRASQSQGQQRFAQSPYNNPTGGRHLEPNYEVSKYAPESDPGERNSLVLNGQINQSLDNTSRQNFASGPSQNTDQVYDYNRANSGFEDAADDNYFQPSPMNDGVDSYALEDANTLSFSLEDGPGIDGFQIIGDAKPGGKLLGCGFPVRGTSLCMFQWVRHLQDGTREYIDGATNPEYVVTADDVDKLIAVECIPMDDQGRQGEIVRLFANDQNKITCDPEMQQEIDRNISAGQASFGVLLLVDSSENWEQTTFTLRRSNYQIRINRTQEIVIDEKYSSDLSIKIPSGLTTQFVLIRPNGASHPFSTFNDVSKRNDHLDNNCRQEQRNKGIPNKSHPNFREEHKSFSSIFVSNIPWNASVQDLWDICNKWGVMINVYIAAKRSKSGHRFGFVRFINVNDINQLVSNLRTAWMGGFHLFADVAKYGRTYNRPVERSGDGKPSVGSNSQSVSINENVFQSFNSYAKAVLGNKSVDMSGKYGTSNAGAESVGVSDCNKVYKEAGNEAVMSISVDDCIDLDGKERSILAKVKDLSVISELLKHMSSEGFDDVGLRYVGGRWVWLEFDSMDQVESVKTSKALKEIFLEFKDVSHDFIPDERCVWIDLVGLPLASWAPEVYKKLGGRWGSSVFTDMVSDGPMSHGKVCVLTESLHRVIESFIVSYRNRTYRIIATEFAYWAPNIESMEVNSESNPLERKDAEGPSLDESLENEEHLDVDSCDSDSPKNVNNDSVSPSSRVLREEDVRGVESDLVDSFEEGEIRDDSVLYNDGCIKDCMEKNLEDDAGEILGVHSQGDCGNVTTDDNEDVTPVIAPEKDSIIAPPSTPPGNDLNIAGSGSSWIDYILVSNLVTRGELINDGSL</sequence>
<dbReference type="Gene3D" id="2.60.40.2700">
    <property type="match status" value="1"/>
</dbReference>
<dbReference type="Proteomes" id="UP001151760">
    <property type="component" value="Unassembled WGS sequence"/>
</dbReference>
<comment type="caution">
    <text evidence="4">The sequence shown here is derived from an EMBL/GenBank/DDBJ whole genome shotgun (WGS) entry which is preliminary data.</text>
</comment>
<keyword evidence="4" id="KW-0418">Kinase</keyword>
<dbReference type="InterPro" id="IPR056284">
    <property type="entry name" value="AIR9-like_A9"/>
</dbReference>
<dbReference type="Pfam" id="PF23197">
    <property type="entry name" value="IG_AIR9"/>
    <property type="match status" value="1"/>
</dbReference>
<dbReference type="GO" id="GO:0016301">
    <property type="term" value="F:kinase activity"/>
    <property type="evidence" value="ECO:0007669"/>
    <property type="project" value="UniProtKB-KW"/>
</dbReference>
<dbReference type="SMART" id="SM00360">
    <property type="entry name" value="RRM"/>
    <property type="match status" value="1"/>
</dbReference>
<reference evidence="4" key="1">
    <citation type="journal article" date="2022" name="Int. J. Mol. Sci.">
        <title>Draft Genome of Tanacetum Coccineum: Genomic Comparison of Closely Related Tanacetum-Family Plants.</title>
        <authorList>
            <person name="Yamashiro T."/>
            <person name="Shiraishi A."/>
            <person name="Nakayama K."/>
            <person name="Satake H."/>
        </authorList>
    </citation>
    <scope>NUCLEOTIDE SEQUENCE</scope>
</reference>
<keyword evidence="5" id="KW-1185">Reference proteome</keyword>
<feature type="compositionally biased region" description="Polar residues" evidence="2">
    <location>
        <begin position="34"/>
        <end position="59"/>
    </location>
</feature>
<name>A0ABQ5AY54_9ASTR</name>
<keyword evidence="1" id="KW-0694">RNA-binding</keyword>
<dbReference type="InterPro" id="IPR012677">
    <property type="entry name" value="Nucleotide-bd_a/b_plait_sf"/>
</dbReference>
<evidence type="ECO:0000259" key="3">
    <source>
        <dbReference type="PROSITE" id="PS50102"/>
    </source>
</evidence>
<feature type="domain" description="RRM" evidence="3">
    <location>
        <begin position="534"/>
        <end position="611"/>
    </location>
</feature>
<keyword evidence="4" id="KW-0808">Transferase</keyword>
<feature type="region of interest" description="Disordered" evidence="2">
    <location>
        <begin position="13"/>
        <end position="64"/>
    </location>
</feature>
<dbReference type="PANTHER" id="PTHR31149:SF7">
    <property type="entry name" value="EXPRESSED PROTEIN"/>
    <property type="match status" value="1"/>
</dbReference>
<evidence type="ECO:0000256" key="1">
    <source>
        <dbReference type="PROSITE-ProRule" id="PRU00176"/>
    </source>
</evidence>
<dbReference type="InterPro" id="IPR035979">
    <property type="entry name" value="RBD_domain_sf"/>
</dbReference>
<feature type="region of interest" description="Disordered" evidence="2">
    <location>
        <begin position="871"/>
        <end position="929"/>
    </location>
</feature>
<dbReference type="EMBL" id="BQNB010012661">
    <property type="protein sequence ID" value="GJT06343.1"/>
    <property type="molecule type" value="Genomic_DNA"/>
</dbReference>
<feature type="region of interest" description="Disordered" evidence="2">
    <location>
        <begin position="187"/>
        <end position="216"/>
    </location>
</feature>
<evidence type="ECO:0000256" key="2">
    <source>
        <dbReference type="SAM" id="MobiDB-lite"/>
    </source>
</evidence>
<dbReference type="InterPro" id="IPR000504">
    <property type="entry name" value="RRM_dom"/>
</dbReference>
<gene>
    <name evidence="4" type="ORF">Tco_0840805</name>
</gene>
<dbReference type="Pfam" id="PF23080">
    <property type="entry name" value="DUF7046"/>
    <property type="match status" value="1"/>
</dbReference>
<feature type="compositionally biased region" description="Polar residues" evidence="2">
    <location>
        <begin position="13"/>
        <end position="26"/>
    </location>
</feature>
<evidence type="ECO:0000313" key="4">
    <source>
        <dbReference type="EMBL" id="GJT06343.1"/>
    </source>
</evidence>
<dbReference type="CDD" id="cd00590">
    <property type="entry name" value="RRM_SF"/>
    <property type="match status" value="1"/>
</dbReference>
<dbReference type="Gene3D" id="3.30.70.330">
    <property type="match status" value="1"/>
</dbReference>
<feature type="compositionally biased region" description="Polar residues" evidence="2">
    <location>
        <begin position="191"/>
        <end position="209"/>
    </location>
</feature>
<dbReference type="PANTHER" id="PTHR31149">
    <property type="entry name" value="EXPRESSED PROTEIN"/>
    <property type="match status" value="1"/>
</dbReference>
<organism evidence="4 5">
    <name type="scientific">Tanacetum coccineum</name>
    <dbReference type="NCBI Taxonomy" id="301880"/>
    <lineage>
        <taxon>Eukaryota</taxon>
        <taxon>Viridiplantae</taxon>
        <taxon>Streptophyta</taxon>
        <taxon>Embryophyta</taxon>
        <taxon>Tracheophyta</taxon>
        <taxon>Spermatophyta</taxon>
        <taxon>Magnoliopsida</taxon>
        <taxon>eudicotyledons</taxon>
        <taxon>Gunneridae</taxon>
        <taxon>Pentapetalae</taxon>
        <taxon>asterids</taxon>
        <taxon>campanulids</taxon>
        <taxon>Asterales</taxon>
        <taxon>Asteraceae</taxon>
        <taxon>Asteroideae</taxon>
        <taxon>Anthemideae</taxon>
        <taxon>Anthemidinae</taxon>
        <taxon>Tanacetum</taxon>
    </lineage>
</organism>
<dbReference type="InterPro" id="IPR055474">
    <property type="entry name" value="DUF7046"/>
</dbReference>
<accession>A0ABQ5AY54</accession>
<dbReference type="PROSITE" id="PS50102">
    <property type="entry name" value="RRM"/>
    <property type="match status" value="1"/>
</dbReference>
<protein>
    <submittedName>
        <fullName evidence="4">Protein kinase, ATP binding site-containing protein</fullName>
    </submittedName>
</protein>
<proteinExistence type="predicted"/>
<reference evidence="4" key="2">
    <citation type="submission" date="2022-01" db="EMBL/GenBank/DDBJ databases">
        <authorList>
            <person name="Yamashiro T."/>
            <person name="Shiraishi A."/>
            <person name="Satake H."/>
            <person name="Nakayama K."/>
        </authorList>
    </citation>
    <scope>NUCLEOTIDE SEQUENCE</scope>
</reference>
<dbReference type="SUPFAM" id="SSF54928">
    <property type="entry name" value="RNA-binding domain, RBD"/>
    <property type="match status" value="1"/>
</dbReference>
<evidence type="ECO:0000313" key="5">
    <source>
        <dbReference type="Proteomes" id="UP001151760"/>
    </source>
</evidence>